<dbReference type="EMBL" id="CM031809">
    <property type="protein sequence ID" value="KAG6666092.1"/>
    <property type="molecule type" value="Genomic_DNA"/>
</dbReference>
<protein>
    <recommendedName>
        <fullName evidence="4">Transcriptional coactivator Hfi1/Transcriptional adapter 1</fullName>
    </recommendedName>
</protein>
<feature type="compositionally biased region" description="Basic and acidic residues" evidence="1">
    <location>
        <begin position="123"/>
        <end position="133"/>
    </location>
</feature>
<dbReference type="GO" id="GO:0003713">
    <property type="term" value="F:transcription coactivator activity"/>
    <property type="evidence" value="ECO:0007669"/>
    <property type="project" value="TreeGrafter"/>
</dbReference>
<proteinExistence type="predicted"/>
<dbReference type="AlphaFoldDB" id="A0A8T1RJ72"/>
<dbReference type="InterPro" id="IPR024738">
    <property type="entry name" value="Hfi1/Tada1"/>
</dbReference>
<comment type="caution">
    <text evidence="2">The sequence shown here is derived from an EMBL/GenBank/DDBJ whole genome shotgun (WGS) entry which is preliminary data.</text>
</comment>
<feature type="region of interest" description="Disordered" evidence="1">
    <location>
        <begin position="165"/>
        <end position="201"/>
    </location>
</feature>
<gene>
    <name evidence="2" type="ORF">CIPAW_01G006400</name>
</gene>
<name>A0A8T1RJ72_CARIL</name>
<evidence type="ECO:0000313" key="2">
    <source>
        <dbReference type="EMBL" id="KAG6666092.1"/>
    </source>
</evidence>
<dbReference type="PANTHER" id="PTHR21277">
    <property type="entry name" value="TRANSCRIPTIONAL ADAPTER 1"/>
    <property type="match status" value="1"/>
</dbReference>
<reference evidence="2" key="1">
    <citation type="submission" date="2020-12" db="EMBL/GenBank/DDBJ databases">
        <title>WGS assembly of Carya illinoinensis cv. Pawnee.</title>
        <authorList>
            <person name="Platts A."/>
            <person name="Shu S."/>
            <person name="Wright S."/>
            <person name="Barry K."/>
            <person name="Edger P."/>
            <person name="Pires J.C."/>
            <person name="Schmutz J."/>
        </authorList>
    </citation>
    <scope>NUCLEOTIDE SEQUENCE</scope>
    <source>
        <tissue evidence="2">Leaf</tissue>
    </source>
</reference>
<keyword evidence="3" id="KW-1185">Reference proteome</keyword>
<evidence type="ECO:0000256" key="1">
    <source>
        <dbReference type="SAM" id="MobiDB-lite"/>
    </source>
</evidence>
<dbReference type="Pfam" id="PF12767">
    <property type="entry name" value="SAGA-Tad1"/>
    <property type="match status" value="1"/>
</dbReference>
<accession>A0A8T1RJ72</accession>
<sequence length="447" mass="50642">MPARQHFSRIDTFELKTRIERKVGRPKAEEYFDLLKRFLSLKISKSDFDKLCIDKIGRENVRLHNHLIRSIISNAFLSKTPPSKDHKIEGSLTVRVENGYQRSGIQSLCQDIPQSPRKGRTPNIRDRKFRDRPSPLGPHGKNHSFACEDSIPKIQEQQSATELLSLGSRPPGSVEDGEEVDQAAESPSIYSRSPVRAPLGIPMNTKGTRKVLCSGSATTCFTETCQNSGELPDTSSLRKSLEQKLETEGINISVDCANLLNNCLDVYLKRLIKPCLDLAGSRSVHKHIDQRHDCDITGVRRTMPMRYVQNQSRPFLASMSDFCVAMELNPRILGADWTTELEKGSDQIKSRHQNEATARKVLVQRKVVVDSPARNIPAHHPSEKLLIRLKHDCNESAKRWLPYIKWLTYLWGIVHNASKVKGRKINGEALEHYSLVDILLYQVKLKG</sequence>
<evidence type="ECO:0008006" key="4">
    <source>
        <dbReference type="Google" id="ProtNLM"/>
    </source>
</evidence>
<evidence type="ECO:0000313" key="3">
    <source>
        <dbReference type="Proteomes" id="UP000811609"/>
    </source>
</evidence>
<dbReference type="Proteomes" id="UP000811609">
    <property type="component" value="Chromosome 1"/>
</dbReference>
<organism evidence="2 3">
    <name type="scientific">Carya illinoinensis</name>
    <name type="common">Pecan</name>
    <dbReference type="NCBI Taxonomy" id="32201"/>
    <lineage>
        <taxon>Eukaryota</taxon>
        <taxon>Viridiplantae</taxon>
        <taxon>Streptophyta</taxon>
        <taxon>Embryophyta</taxon>
        <taxon>Tracheophyta</taxon>
        <taxon>Spermatophyta</taxon>
        <taxon>Magnoliopsida</taxon>
        <taxon>eudicotyledons</taxon>
        <taxon>Gunneridae</taxon>
        <taxon>Pentapetalae</taxon>
        <taxon>rosids</taxon>
        <taxon>fabids</taxon>
        <taxon>Fagales</taxon>
        <taxon>Juglandaceae</taxon>
        <taxon>Carya</taxon>
    </lineage>
</organism>
<feature type="region of interest" description="Disordered" evidence="1">
    <location>
        <begin position="110"/>
        <end position="146"/>
    </location>
</feature>
<dbReference type="GO" id="GO:0006357">
    <property type="term" value="P:regulation of transcription by RNA polymerase II"/>
    <property type="evidence" value="ECO:0007669"/>
    <property type="project" value="TreeGrafter"/>
</dbReference>
<dbReference type="GO" id="GO:0000124">
    <property type="term" value="C:SAGA complex"/>
    <property type="evidence" value="ECO:0007669"/>
    <property type="project" value="TreeGrafter"/>
</dbReference>
<dbReference type="PANTHER" id="PTHR21277:SF29">
    <property type="entry name" value="TRANSCRIPTIONAL REGULATOR OF RNA POLII, SAGA, SUBUNIT"/>
    <property type="match status" value="1"/>
</dbReference>